<name>A0ABM1NV45_DROAR</name>
<protein>
    <submittedName>
        <fullName evidence="3 4">Uncharacterized protein LOC108610953</fullName>
    </submittedName>
</protein>
<organism evidence="2 4">
    <name type="scientific">Drosophila arizonae</name>
    <name type="common">Fruit fly</name>
    <dbReference type="NCBI Taxonomy" id="7263"/>
    <lineage>
        <taxon>Eukaryota</taxon>
        <taxon>Metazoa</taxon>
        <taxon>Ecdysozoa</taxon>
        <taxon>Arthropoda</taxon>
        <taxon>Hexapoda</taxon>
        <taxon>Insecta</taxon>
        <taxon>Pterygota</taxon>
        <taxon>Neoptera</taxon>
        <taxon>Endopterygota</taxon>
        <taxon>Diptera</taxon>
        <taxon>Brachycera</taxon>
        <taxon>Muscomorpha</taxon>
        <taxon>Ephydroidea</taxon>
        <taxon>Drosophilidae</taxon>
        <taxon>Drosophila</taxon>
    </lineage>
</organism>
<keyword evidence="2" id="KW-1185">Reference proteome</keyword>
<evidence type="ECO:0000313" key="3">
    <source>
        <dbReference type="RefSeq" id="XP_017858830.1"/>
    </source>
</evidence>
<reference evidence="3 4" key="3">
    <citation type="submission" date="2025-05" db="UniProtKB">
        <authorList>
            <consortium name="RefSeq"/>
        </authorList>
    </citation>
    <scope>IDENTIFICATION</scope>
    <source>
        <tissue evidence="3 4">Whole organism</tissue>
    </source>
</reference>
<reference evidence="2" key="1">
    <citation type="journal article" date="1997" name="Nucleic Acids Res.">
        <title>tRNAscan-SE: a program for improved detection of transfer RNA genes in genomic sequence.</title>
        <authorList>
            <person name="Lowe T.M."/>
            <person name="Eddy S.R."/>
        </authorList>
    </citation>
    <scope>NUCLEOTIDE SEQUENCE [LARGE SCALE GENOMIC DNA]</scope>
</reference>
<sequence>MDVTSNSESTSRPFTNKPVNSQGNKLISMGRWVSVYNDMHGLIRRSIMPRYGRVAVEDKGQILLEPLLYQLTGRQDFNRMIFLLAPSSKQNFHRKLHCFERDTYKHLGSTCITLKELELLQQFEMLFKYELVYTDEYLHVKSLACDSSIIEQLVQSRRTALLNESEPDPQPKIKSLRQPKIPVRLRVSDVKRIQKIESGDTGEPVWKL</sequence>
<accession>A0ABM1NV45</accession>
<reference evidence="2" key="2">
    <citation type="journal article" date="2016" name="G3 (Bethesda)">
        <title>Genome Evolution in Three Species of Cactophilic Drosophila.</title>
        <authorList>
            <person name="Sanchez-Flores A."/>
            <person name="Penazola F."/>
            <person name="Carpinteyro-Ponce J."/>
            <person name="Nazario-Yepiz N."/>
            <person name="Abreu-Goodger C."/>
            <person name="Machado C.A."/>
            <person name="Markow T.A."/>
        </authorList>
    </citation>
    <scope>NUCLEOTIDE SEQUENCE [LARGE SCALE GENOMIC DNA]</scope>
</reference>
<dbReference type="RefSeq" id="XP_017858831.1">
    <property type="nucleotide sequence ID" value="XM_018003342.1"/>
</dbReference>
<evidence type="ECO:0000256" key="1">
    <source>
        <dbReference type="SAM" id="MobiDB-lite"/>
    </source>
</evidence>
<dbReference type="GeneID" id="108610953"/>
<dbReference type="Proteomes" id="UP000694904">
    <property type="component" value="Chromosome 3"/>
</dbReference>
<feature type="region of interest" description="Disordered" evidence="1">
    <location>
        <begin position="1"/>
        <end position="22"/>
    </location>
</feature>
<dbReference type="RefSeq" id="XP_017858830.1">
    <property type="nucleotide sequence ID" value="XM_018003341.1"/>
</dbReference>
<evidence type="ECO:0000313" key="4">
    <source>
        <dbReference type="RefSeq" id="XP_017858831.1"/>
    </source>
</evidence>
<evidence type="ECO:0000313" key="2">
    <source>
        <dbReference type="Proteomes" id="UP000694904"/>
    </source>
</evidence>
<proteinExistence type="predicted"/>
<gene>
    <name evidence="3 4" type="primary">LOC108610953</name>
</gene>